<reference evidence="4" key="1">
    <citation type="journal article" date="2024" name="Int. J. Syst. Evol. Microbiol.">
        <title>Turicibacter faecis sp. nov., isolated from faeces of heart failure mouse model.</title>
        <authorList>
            <person name="Imamura Y."/>
            <person name="Motooka D."/>
            <person name="Nakajima Y."/>
            <person name="Ito S."/>
            <person name="Kitakaze M."/>
            <person name="Iida T."/>
            <person name="Nakamura S."/>
        </authorList>
    </citation>
    <scope>NUCLEOTIDE SEQUENCE</scope>
    <source>
        <strain evidence="4">TC023</strain>
    </source>
</reference>
<evidence type="ECO:0000313" key="4">
    <source>
        <dbReference type="EMBL" id="BEH90121.1"/>
    </source>
</evidence>
<feature type="domain" description="G5" evidence="3">
    <location>
        <begin position="261"/>
        <end position="341"/>
    </location>
</feature>
<keyword evidence="1" id="KW-0732">Signal</keyword>
<dbReference type="Gene3D" id="2.70.70.10">
    <property type="entry name" value="Glucose Permease (Domain IIA)"/>
    <property type="match status" value="1"/>
</dbReference>
<accession>A0ABN6Z8D4</accession>
<dbReference type="SUPFAM" id="SSF51261">
    <property type="entry name" value="Duplicated hybrid motif"/>
    <property type="match status" value="1"/>
</dbReference>
<keyword evidence="5" id="KW-1185">Reference proteome</keyword>
<dbReference type="PROSITE" id="PS51109">
    <property type="entry name" value="G5"/>
    <property type="match status" value="1"/>
</dbReference>
<name>A0ABN6Z8D4_9FIRM</name>
<dbReference type="InterPro" id="IPR011055">
    <property type="entry name" value="Dup_hybrid_motif"/>
</dbReference>
<organism evidence="4 5">
    <name type="scientific">Turicibacter faecis</name>
    <dbReference type="NCBI Taxonomy" id="2963365"/>
    <lineage>
        <taxon>Bacteria</taxon>
        <taxon>Bacillati</taxon>
        <taxon>Bacillota</taxon>
        <taxon>Erysipelotrichia</taxon>
        <taxon>Erysipelotrichales</taxon>
        <taxon>Turicibacteraceae</taxon>
        <taxon>Turicibacter</taxon>
    </lineage>
</organism>
<dbReference type="SMART" id="SM01208">
    <property type="entry name" value="G5"/>
    <property type="match status" value="1"/>
</dbReference>
<dbReference type="Gene3D" id="2.20.230.10">
    <property type="entry name" value="Resuscitation-promoting factor rpfb"/>
    <property type="match status" value="1"/>
</dbReference>
<dbReference type="EMBL" id="AP028127">
    <property type="protein sequence ID" value="BEH90121.1"/>
    <property type="molecule type" value="Genomic_DNA"/>
</dbReference>
<dbReference type="InterPro" id="IPR011098">
    <property type="entry name" value="G5_dom"/>
</dbReference>
<protein>
    <submittedName>
        <fullName evidence="4">Peptidase M23</fullName>
    </submittedName>
</protein>
<gene>
    <name evidence="4" type="ORF">T23_02230</name>
</gene>
<evidence type="ECO:0000313" key="5">
    <source>
        <dbReference type="Proteomes" id="UP001432099"/>
    </source>
</evidence>
<evidence type="ECO:0000259" key="3">
    <source>
        <dbReference type="PROSITE" id="PS51109"/>
    </source>
</evidence>
<dbReference type="Pfam" id="PF07501">
    <property type="entry name" value="G5"/>
    <property type="match status" value="1"/>
</dbReference>
<dbReference type="Proteomes" id="UP001432099">
    <property type="component" value="Chromosome"/>
</dbReference>
<feature type="region of interest" description="Disordered" evidence="2">
    <location>
        <begin position="432"/>
        <end position="471"/>
    </location>
</feature>
<dbReference type="RefSeq" id="WP_161832292.1">
    <property type="nucleotide sequence ID" value="NZ_AP028127.1"/>
</dbReference>
<dbReference type="InterPro" id="IPR050570">
    <property type="entry name" value="Cell_wall_metabolism_enzyme"/>
</dbReference>
<dbReference type="InterPro" id="IPR016047">
    <property type="entry name" value="M23ase_b-sheet_dom"/>
</dbReference>
<dbReference type="PANTHER" id="PTHR21666">
    <property type="entry name" value="PEPTIDASE-RELATED"/>
    <property type="match status" value="1"/>
</dbReference>
<proteinExistence type="predicted"/>
<evidence type="ECO:0000256" key="1">
    <source>
        <dbReference type="ARBA" id="ARBA00022729"/>
    </source>
</evidence>
<sequence length="471" mass="52310">MKNKIIGALIVTMCITGNRQKLVEAAPVTTQNVVYRVYVDEEPIGLITDKSEYDNLVNKQKEELSKKYEKQTVIKSPTNVRLEKEVTLLPLNTLDSQSVLETVAEKANFQVSAYKISINEEQFVVEDANVVTNTLLELMVHYTGVEDIQKIMDIENEITPLTEAGSQYIGAKLLEPVKVETEYANLDGILSREETRRMVLYRQTQPQKTVLFNEDSSLWDIATENGLTEEELHLLNPQINGLSWNELLGMELDVTPLNPMIIVETEKEKVEITELPYDVEYIDDSTLPKGETVIEQEGQNGQSLKRLNIVYENGVQSSLSVVEDSQLSEPVKQIVKRGTKVISGVGSGNWIWPTTTRSVTCGYLCYSGHYAIDIQAYIGQPVYAADGGVVISAGYSNGYGNNILIDHKNGYYTRYAHLNSLNVSAGDSVQGGQTIGEAGNTGNSTGPHLHFEIRPNTGSQPSYAPNPLDFY</sequence>
<dbReference type="PANTHER" id="PTHR21666:SF270">
    <property type="entry name" value="MUREIN HYDROLASE ACTIVATOR ENVC"/>
    <property type="match status" value="1"/>
</dbReference>
<dbReference type="Pfam" id="PF01551">
    <property type="entry name" value="Peptidase_M23"/>
    <property type="match status" value="1"/>
</dbReference>
<evidence type="ECO:0000256" key="2">
    <source>
        <dbReference type="SAM" id="MobiDB-lite"/>
    </source>
</evidence>
<dbReference type="CDD" id="cd12797">
    <property type="entry name" value="M23_peptidase"/>
    <property type="match status" value="1"/>
</dbReference>